<gene>
    <name evidence="7" type="ORF">X975_18761</name>
</gene>
<dbReference type="Pfam" id="PF03098">
    <property type="entry name" value="An_peroxidase"/>
    <property type="match status" value="1"/>
</dbReference>
<protein>
    <submittedName>
        <fullName evidence="7">Chorion peroxidase</fullName>
    </submittedName>
</protein>
<dbReference type="PANTHER" id="PTHR11475:SF143">
    <property type="entry name" value="PUTATIVE-RELATED"/>
    <property type="match status" value="1"/>
</dbReference>
<name>A0A087TKR0_STEMI</name>
<keyword evidence="8" id="KW-1185">Reference proteome</keyword>
<feature type="non-terminal residue" evidence="7">
    <location>
        <position position="719"/>
    </location>
</feature>
<keyword evidence="3 7" id="KW-0560">Oxidoreductase</keyword>
<keyword evidence="5" id="KW-0408">Iron</keyword>
<dbReference type="InterPro" id="IPR010255">
    <property type="entry name" value="Haem_peroxidase_sf"/>
</dbReference>
<dbReference type="PROSITE" id="PS50292">
    <property type="entry name" value="PEROXIDASE_3"/>
    <property type="match status" value="1"/>
</dbReference>
<dbReference type="Gene3D" id="1.10.640.10">
    <property type="entry name" value="Haem peroxidase domain superfamily, animal type"/>
    <property type="match status" value="1"/>
</dbReference>
<dbReference type="GO" id="GO:0020037">
    <property type="term" value="F:heme binding"/>
    <property type="evidence" value="ECO:0007669"/>
    <property type="project" value="InterPro"/>
</dbReference>
<evidence type="ECO:0000256" key="3">
    <source>
        <dbReference type="ARBA" id="ARBA00022559"/>
    </source>
</evidence>
<proteinExistence type="predicted"/>
<evidence type="ECO:0000256" key="4">
    <source>
        <dbReference type="ARBA" id="ARBA00022729"/>
    </source>
</evidence>
<dbReference type="EMBL" id="KK115672">
    <property type="protein sequence ID" value="KFM65699.1"/>
    <property type="molecule type" value="Genomic_DNA"/>
</dbReference>
<dbReference type="InterPro" id="IPR019791">
    <property type="entry name" value="Haem_peroxidase_animal"/>
</dbReference>
<evidence type="ECO:0000313" key="7">
    <source>
        <dbReference type="EMBL" id="KFM65699.1"/>
    </source>
</evidence>
<keyword evidence="5" id="KW-0479">Metal-binding</keyword>
<evidence type="ECO:0000256" key="2">
    <source>
        <dbReference type="ARBA" id="ARBA00022525"/>
    </source>
</evidence>
<comment type="subcellular location">
    <subcellularLocation>
        <location evidence="1">Secreted</location>
    </subcellularLocation>
</comment>
<reference evidence="7 8" key="1">
    <citation type="submission" date="2013-11" db="EMBL/GenBank/DDBJ databases">
        <title>Genome sequencing of Stegodyphus mimosarum.</title>
        <authorList>
            <person name="Bechsgaard J."/>
        </authorList>
    </citation>
    <scope>NUCLEOTIDE SEQUENCE [LARGE SCALE GENOMIC DNA]</scope>
</reference>
<dbReference type="FunFam" id="1.10.640.10:FF:000003">
    <property type="entry name" value="chorion peroxidase"/>
    <property type="match status" value="1"/>
</dbReference>
<dbReference type="SUPFAM" id="SSF48113">
    <property type="entry name" value="Heme-dependent peroxidases"/>
    <property type="match status" value="1"/>
</dbReference>
<keyword evidence="3 7" id="KW-0575">Peroxidase</keyword>
<evidence type="ECO:0000256" key="5">
    <source>
        <dbReference type="PIRSR" id="PIRSR619791-2"/>
    </source>
</evidence>
<dbReference type="CDD" id="cd09823">
    <property type="entry name" value="peroxinectin_like"/>
    <property type="match status" value="1"/>
</dbReference>
<evidence type="ECO:0000313" key="8">
    <source>
        <dbReference type="Proteomes" id="UP000054359"/>
    </source>
</evidence>
<dbReference type="PANTHER" id="PTHR11475">
    <property type="entry name" value="OXIDASE/PEROXIDASE"/>
    <property type="match status" value="1"/>
</dbReference>
<dbReference type="STRING" id="407821.A0A087TKR0"/>
<organism evidence="7 8">
    <name type="scientific">Stegodyphus mimosarum</name>
    <name type="common">African social velvet spider</name>
    <dbReference type="NCBI Taxonomy" id="407821"/>
    <lineage>
        <taxon>Eukaryota</taxon>
        <taxon>Metazoa</taxon>
        <taxon>Ecdysozoa</taxon>
        <taxon>Arthropoda</taxon>
        <taxon>Chelicerata</taxon>
        <taxon>Arachnida</taxon>
        <taxon>Araneae</taxon>
        <taxon>Araneomorphae</taxon>
        <taxon>Entelegynae</taxon>
        <taxon>Eresoidea</taxon>
        <taxon>Eresidae</taxon>
        <taxon>Stegodyphus</taxon>
    </lineage>
</organism>
<dbReference type="PRINTS" id="PR00457">
    <property type="entry name" value="ANPEROXIDASE"/>
</dbReference>
<feature type="binding site" description="axial binding residue" evidence="5">
    <location>
        <position position="484"/>
    </location>
    <ligand>
        <name>heme b</name>
        <dbReference type="ChEBI" id="CHEBI:60344"/>
    </ligand>
    <ligandPart>
        <name>Fe</name>
        <dbReference type="ChEBI" id="CHEBI:18248"/>
    </ligandPart>
</feature>
<dbReference type="OrthoDB" id="823504at2759"/>
<dbReference type="GO" id="GO:0005576">
    <property type="term" value="C:extracellular region"/>
    <property type="evidence" value="ECO:0007669"/>
    <property type="project" value="UniProtKB-SubCell"/>
</dbReference>
<evidence type="ECO:0000256" key="6">
    <source>
        <dbReference type="SAM" id="SignalP"/>
    </source>
</evidence>
<accession>A0A087TKR0</accession>
<feature type="signal peptide" evidence="6">
    <location>
        <begin position="1"/>
        <end position="21"/>
    </location>
</feature>
<dbReference type="GO" id="GO:0004601">
    <property type="term" value="F:peroxidase activity"/>
    <property type="evidence" value="ECO:0007669"/>
    <property type="project" value="UniProtKB-KW"/>
</dbReference>
<keyword evidence="2" id="KW-0964">Secreted</keyword>
<feature type="chain" id="PRO_5001829729" evidence="6">
    <location>
        <begin position="22"/>
        <end position="719"/>
    </location>
</feature>
<dbReference type="AlphaFoldDB" id="A0A087TKR0"/>
<dbReference type="InterPro" id="IPR037120">
    <property type="entry name" value="Haem_peroxidase_sf_animal"/>
</dbReference>
<sequence length="719" mass="82113">MLLQWGFLLVEFCYLIANVQGQSFNPVPLSQRRRQTPAVVMPRNFSPRSVQEAFARAQEIISGRRSTIMGRRRTVDPRRNAPSAIHQHFLAIGPRSLRLENTQESFEEATRVLLTEFNLTPEQIMFGLAETDLRTMLQGNQVQNCESQFNFTCRRNDRYRTYDGSCNNLRHPSWGMAASCFERLVDPDYSDGTAAKRQARSGRPLPAPRTLSLELHAHLDNPTDYVTHMFMAWGQFLDHDISLSPLSRGPDNELLECCPVNEGDNENLPQCDPIIIPADDPFYSSFGVDCLNNVRSAMCSTCSLGPRQQINQLSAYIDASHIYALSQNESRALRNLDGTGTMRFVTVSEAGELPPPSSIPNEDQCSFQEENLDCFETGDQRANQHPALTSLHILFLREHNRIARRLREINRSWDDERLYQETRRIIGAIMQKITYGEYLPLVVGPERMEWFDLSLRRSGFTEYDETIQATLVNEFSTAAFRFGHSMINSFFPEISSGSNSGNRLRRIFQYPFGLYRGQLEGIVNGLAQSPSQKFDRYMVRDVTNHLYQNRNSTNGLDLASLNINRGRDHGIPGYTTLVEFCGGPQITSWRQLDRLFQRGVRPLFERLYESVEDIDLFSGGLAERPNQGAVIGPTFTCIIGIQFYHLKYGDRFYFEHGGQTGSFTPAQLREIKKVTLGKLICQNSRIDEIQPNAMLFPSNRNRVQECNQLPEMDLTAWRE</sequence>
<evidence type="ECO:0000256" key="1">
    <source>
        <dbReference type="ARBA" id="ARBA00004613"/>
    </source>
</evidence>
<dbReference type="OMA" id="GPERMEW"/>
<keyword evidence="5" id="KW-0349">Heme</keyword>
<dbReference type="Proteomes" id="UP000054359">
    <property type="component" value="Unassembled WGS sequence"/>
</dbReference>
<keyword evidence="4 6" id="KW-0732">Signal</keyword>
<dbReference type="GO" id="GO:0046872">
    <property type="term" value="F:metal ion binding"/>
    <property type="evidence" value="ECO:0007669"/>
    <property type="project" value="UniProtKB-KW"/>
</dbReference>
<dbReference type="GO" id="GO:0006979">
    <property type="term" value="P:response to oxidative stress"/>
    <property type="evidence" value="ECO:0007669"/>
    <property type="project" value="InterPro"/>
</dbReference>